<dbReference type="PANTHER" id="PTHR30487:SF0">
    <property type="entry name" value="PREPILIN LEADER PEPTIDASE_N-METHYLTRANSFERASE-RELATED"/>
    <property type="match status" value="1"/>
</dbReference>
<feature type="transmembrane region" description="Helical" evidence="10">
    <location>
        <begin position="134"/>
        <end position="152"/>
    </location>
</feature>
<evidence type="ECO:0000256" key="4">
    <source>
        <dbReference type="ARBA" id="ARBA00022519"/>
    </source>
</evidence>
<keyword evidence="9" id="KW-0645">Protease</keyword>
<feature type="domain" description="Prepilin peptidase A24 N-terminal" evidence="12">
    <location>
        <begin position="15"/>
        <end position="78"/>
    </location>
</feature>
<feature type="transmembrane region" description="Helical" evidence="10">
    <location>
        <begin position="106"/>
        <end position="122"/>
    </location>
</feature>
<gene>
    <name evidence="13" type="ORF">GCM10022402_23280</name>
</gene>
<feature type="transmembrane region" description="Helical" evidence="10">
    <location>
        <begin position="159"/>
        <end position="179"/>
    </location>
</feature>
<dbReference type="EC" id="3.4.23.43" evidence="9"/>
<evidence type="ECO:0000313" key="14">
    <source>
        <dbReference type="Proteomes" id="UP001500908"/>
    </source>
</evidence>
<keyword evidence="7 10" id="KW-0472">Membrane</keyword>
<keyword evidence="9" id="KW-0511">Multifunctional enzyme</keyword>
<proteinExistence type="inferred from homology"/>
<protein>
    <recommendedName>
        <fullName evidence="9">Prepilin leader peptidase/N-methyltransferase</fullName>
        <ecNumber evidence="9">2.1.1.-</ecNumber>
        <ecNumber evidence="9">3.4.23.43</ecNumber>
    </recommendedName>
</protein>
<dbReference type="InterPro" id="IPR014032">
    <property type="entry name" value="Peptidase_A24A_bac"/>
</dbReference>
<feature type="transmembrane region" description="Helical" evidence="10">
    <location>
        <begin position="239"/>
        <end position="261"/>
    </location>
</feature>
<dbReference type="Pfam" id="PF06750">
    <property type="entry name" value="A24_N_bact"/>
    <property type="match status" value="1"/>
</dbReference>
<dbReference type="InterPro" id="IPR010627">
    <property type="entry name" value="Prepilin_pept_A24_N"/>
</dbReference>
<feature type="transmembrane region" description="Helical" evidence="10">
    <location>
        <begin position="82"/>
        <end position="99"/>
    </location>
</feature>
<comment type="similarity">
    <text evidence="2 8">Belongs to the peptidase A24 family.</text>
</comment>
<evidence type="ECO:0000256" key="1">
    <source>
        <dbReference type="ARBA" id="ARBA00004429"/>
    </source>
</evidence>
<evidence type="ECO:0000259" key="11">
    <source>
        <dbReference type="Pfam" id="PF01478"/>
    </source>
</evidence>
<dbReference type="RefSeq" id="WP_344970808.1">
    <property type="nucleotide sequence ID" value="NZ_BAABDD010000009.1"/>
</dbReference>
<accession>A0ABP7FLM4</accession>
<keyword evidence="4" id="KW-0997">Cell inner membrane</keyword>
<evidence type="ECO:0000256" key="10">
    <source>
        <dbReference type="SAM" id="Phobius"/>
    </source>
</evidence>
<evidence type="ECO:0000313" key="13">
    <source>
        <dbReference type="EMBL" id="GAA3742985.1"/>
    </source>
</evidence>
<reference evidence="14" key="1">
    <citation type="journal article" date="2019" name="Int. J. Syst. Evol. Microbiol.">
        <title>The Global Catalogue of Microorganisms (GCM) 10K type strain sequencing project: providing services to taxonomists for standard genome sequencing and annotation.</title>
        <authorList>
            <consortium name="The Broad Institute Genomics Platform"/>
            <consortium name="The Broad Institute Genome Sequencing Center for Infectious Disease"/>
            <person name="Wu L."/>
            <person name="Ma J."/>
        </authorList>
    </citation>
    <scope>NUCLEOTIDE SEQUENCE [LARGE SCALE GENOMIC DNA]</scope>
    <source>
        <strain evidence="14">JCM 17137</strain>
    </source>
</reference>
<comment type="caution">
    <text evidence="13">The sequence shown here is derived from an EMBL/GenBank/DDBJ whole genome shotgun (WGS) entry which is preliminary data.</text>
</comment>
<evidence type="ECO:0000256" key="2">
    <source>
        <dbReference type="ARBA" id="ARBA00005801"/>
    </source>
</evidence>
<keyword evidence="6 10" id="KW-1133">Transmembrane helix</keyword>
<dbReference type="Gene3D" id="1.20.120.1220">
    <property type="match status" value="1"/>
</dbReference>
<dbReference type="EC" id="2.1.1.-" evidence="9"/>
<dbReference type="InterPro" id="IPR000045">
    <property type="entry name" value="Prepilin_IV_endopep_pep"/>
</dbReference>
<dbReference type="Proteomes" id="UP001500908">
    <property type="component" value="Unassembled WGS sequence"/>
</dbReference>
<comment type="catalytic activity">
    <reaction evidence="9">
        <text>Typically cleaves a -Gly-|-Phe- bond to release an N-terminal, basic peptide of 5-8 residues from type IV prepilin, and then N-methylates the new N-terminal amino group, the methyl donor being S-adenosyl-L-methionine.</text>
        <dbReference type="EC" id="3.4.23.43"/>
    </reaction>
</comment>
<dbReference type="Pfam" id="PF01478">
    <property type="entry name" value="Peptidase_A24"/>
    <property type="match status" value="1"/>
</dbReference>
<feature type="domain" description="Prepilin type IV endopeptidase peptidase" evidence="11">
    <location>
        <begin position="111"/>
        <end position="223"/>
    </location>
</feature>
<dbReference type="PANTHER" id="PTHR30487">
    <property type="entry name" value="TYPE 4 PREPILIN-LIKE PROTEINS LEADER PEPTIDE-PROCESSING ENZYME"/>
    <property type="match status" value="1"/>
</dbReference>
<evidence type="ECO:0000256" key="9">
    <source>
        <dbReference type="RuleBase" id="RU003794"/>
    </source>
</evidence>
<evidence type="ECO:0000259" key="12">
    <source>
        <dbReference type="Pfam" id="PF06750"/>
    </source>
</evidence>
<keyword evidence="9" id="KW-0808">Transferase</keyword>
<dbReference type="EMBL" id="BAABDD010000009">
    <property type="protein sequence ID" value="GAA3742985.1"/>
    <property type="molecule type" value="Genomic_DNA"/>
</dbReference>
<comment type="function">
    <text evidence="9">Plays an essential role in type IV pili and type II pseudopili formation by proteolytically removing the leader sequence from substrate proteins and subsequently monomethylating the alpha-amino group of the newly exposed N-terminal phenylalanine.</text>
</comment>
<keyword evidence="5 9" id="KW-0812">Transmembrane</keyword>
<organism evidence="13 14">
    <name type="scientific">Salinactinospora qingdaonensis</name>
    <dbReference type="NCBI Taxonomy" id="702744"/>
    <lineage>
        <taxon>Bacteria</taxon>
        <taxon>Bacillati</taxon>
        <taxon>Actinomycetota</taxon>
        <taxon>Actinomycetes</taxon>
        <taxon>Streptosporangiales</taxon>
        <taxon>Nocardiopsidaceae</taxon>
        <taxon>Salinactinospora</taxon>
    </lineage>
</organism>
<dbReference type="PRINTS" id="PR00864">
    <property type="entry name" value="PREPILNPTASE"/>
</dbReference>
<name>A0ABP7FLM4_9ACTN</name>
<keyword evidence="14" id="KW-1185">Reference proteome</keyword>
<keyword evidence="3" id="KW-1003">Cell membrane</keyword>
<sequence>MPLLPAIGTAAILALVGLAVGSLAARAVTLFPPVDATTTAPPPTCPHCRCHLPWPRAVLLPWWLLRSGRCPHCGHALPRPAIVGWGAAVVLAVVGLTSAERGPADVAALAFFGVWATLLAVIDARTRRLPNPLVLPAYPVAVAVVALAGALAPDSTQRLFSAAVGMAGLAAFYWLLWFVNPAGMGWGDVKLSGVVGLYLGWSGLGSLLSGTFVAFLLSACWGVMLIALGRATRKTQIPFGPFMLAGALAILLLGDPLPLLLAGS</sequence>
<evidence type="ECO:0000256" key="8">
    <source>
        <dbReference type="RuleBase" id="RU003793"/>
    </source>
</evidence>
<evidence type="ECO:0000256" key="5">
    <source>
        <dbReference type="ARBA" id="ARBA00022692"/>
    </source>
</evidence>
<feature type="transmembrane region" description="Helical" evidence="10">
    <location>
        <begin position="199"/>
        <end position="227"/>
    </location>
</feature>
<evidence type="ECO:0000256" key="6">
    <source>
        <dbReference type="ARBA" id="ARBA00022989"/>
    </source>
</evidence>
<dbReference type="InterPro" id="IPR050882">
    <property type="entry name" value="Prepilin_peptidase/N-MTase"/>
</dbReference>
<comment type="subcellular location">
    <subcellularLocation>
        <location evidence="1">Cell inner membrane</location>
        <topology evidence="1">Multi-pass membrane protein</topology>
    </subcellularLocation>
    <subcellularLocation>
        <location evidence="9">Cell membrane</location>
        <topology evidence="9">Multi-pass membrane protein</topology>
    </subcellularLocation>
</comment>
<evidence type="ECO:0000256" key="7">
    <source>
        <dbReference type="ARBA" id="ARBA00023136"/>
    </source>
</evidence>
<evidence type="ECO:0000256" key="3">
    <source>
        <dbReference type="ARBA" id="ARBA00022475"/>
    </source>
</evidence>
<keyword evidence="9" id="KW-0489">Methyltransferase</keyword>
<keyword evidence="9" id="KW-0378">Hydrolase</keyword>